<feature type="region of interest" description="Disordered" evidence="5">
    <location>
        <begin position="236"/>
        <end position="311"/>
    </location>
</feature>
<keyword evidence="4" id="KW-0862">Zinc</keyword>
<evidence type="ECO:0000256" key="1">
    <source>
        <dbReference type="ARBA" id="ARBA00022468"/>
    </source>
</evidence>
<dbReference type="Gene3D" id="1.10.220.150">
    <property type="entry name" value="Arf GTPase activating protein"/>
    <property type="match status" value="1"/>
</dbReference>
<proteinExistence type="predicted"/>
<gene>
    <name evidence="6" type="ORF">HK103_002263</name>
</gene>
<dbReference type="InterPro" id="IPR038508">
    <property type="entry name" value="ArfGAP_dom_sf"/>
</dbReference>
<sequence length="311" mass="34500">MDKWSDVQAKRMQLGGNKNALEFFKSHPDYREKMSIPEKYNSEFAIFYKEKLTALCNGEEWTMPPIGSKRPSVTPSSTPSTTQYSLPTKEQNETYFAAKGEENRNRPDSLPPSAGGKYGGFGNSYEPPKKELNPLDDPVATLSKGWSMFSSFAVQGAKLAVSGAETLGKTVIKPTTAAVRDPEFNNNISSYVSTIGQKFTEVGSKGLAIASETAAKGFDLAQNVTKQTISQVNGYSAVPHDQYEERGANDAYDPWTPKEKKSEPKSEWDDWDKPSYENVEPTPAKEFTQEPARVVNVQHPAPKATDEWEDF</sequence>
<comment type="caution">
    <text evidence="6">The sequence shown here is derived from an EMBL/GenBank/DDBJ whole genome shotgun (WGS) entry which is preliminary data.</text>
</comment>
<dbReference type="EMBL" id="JADGKB010000178">
    <property type="protein sequence ID" value="KAJ3251547.1"/>
    <property type="molecule type" value="Genomic_DNA"/>
</dbReference>
<dbReference type="GO" id="GO:0032012">
    <property type="term" value="P:regulation of ARF protein signal transduction"/>
    <property type="evidence" value="ECO:0007669"/>
    <property type="project" value="TreeGrafter"/>
</dbReference>
<dbReference type="GO" id="GO:0008270">
    <property type="term" value="F:zinc ion binding"/>
    <property type="evidence" value="ECO:0007669"/>
    <property type="project" value="UniProtKB-KW"/>
</dbReference>
<dbReference type="PANTHER" id="PTHR46395">
    <property type="entry name" value="ADP-RIBOSYLATION FACTOR GTPASE-ACTIVATING PROTEIN 1"/>
    <property type="match status" value="1"/>
</dbReference>
<dbReference type="AlphaFoldDB" id="A0AAD5U9Q2"/>
<dbReference type="GO" id="GO:0005096">
    <property type="term" value="F:GTPase activator activity"/>
    <property type="evidence" value="ECO:0007669"/>
    <property type="project" value="UniProtKB-KW"/>
</dbReference>
<evidence type="ECO:0000256" key="4">
    <source>
        <dbReference type="ARBA" id="ARBA00022833"/>
    </source>
</evidence>
<name>A0AAD5U9Q2_9FUNG</name>
<protein>
    <submittedName>
        <fullName evidence="6">Uncharacterized protein</fullName>
    </submittedName>
</protein>
<feature type="region of interest" description="Disordered" evidence="5">
    <location>
        <begin position="63"/>
        <end position="135"/>
    </location>
</feature>
<accession>A0AAD5U9Q2</accession>
<keyword evidence="7" id="KW-1185">Reference proteome</keyword>
<evidence type="ECO:0000313" key="6">
    <source>
        <dbReference type="EMBL" id="KAJ3251547.1"/>
    </source>
</evidence>
<evidence type="ECO:0000256" key="5">
    <source>
        <dbReference type="SAM" id="MobiDB-lite"/>
    </source>
</evidence>
<dbReference type="GO" id="GO:0000139">
    <property type="term" value="C:Golgi membrane"/>
    <property type="evidence" value="ECO:0007669"/>
    <property type="project" value="TreeGrafter"/>
</dbReference>
<evidence type="ECO:0000313" key="7">
    <source>
        <dbReference type="Proteomes" id="UP001210925"/>
    </source>
</evidence>
<dbReference type="PANTHER" id="PTHR46395:SF1">
    <property type="entry name" value="ADP-RIBOSYLATION FACTOR GTPASE-ACTIVATING PROTEIN 1"/>
    <property type="match status" value="1"/>
</dbReference>
<keyword evidence="1" id="KW-0343">GTPase activation</keyword>
<evidence type="ECO:0000256" key="3">
    <source>
        <dbReference type="ARBA" id="ARBA00022771"/>
    </source>
</evidence>
<reference evidence="6" key="1">
    <citation type="submission" date="2020-05" db="EMBL/GenBank/DDBJ databases">
        <title>Phylogenomic resolution of chytrid fungi.</title>
        <authorList>
            <person name="Stajich J.E."/>
            <person name="Amses K."/>
            <person name="Simmons R."/>
            <person name="Seto K."/>
            <person name="Myers J."/>
            <person name="Bonds A."/>
            <person name="Quandt C.A."/>
            <person name="Barry K."/>
            <person name="Liu P."/>
            <person name="Grigoriev I."/>
            <person name="Longcore J.E."/>
            <person name="James T.Y."/>
        </authorList>
    </citation>
    <scope>NUCLEOTIDE SEQUENCE</scope>
    <source>
        <strain evidence="6">PLAUS21</strain>
    </source>
</reference>
<keyword evidence="2" id="KW-0479">Metal-binding</keyword>
<organism evidence="6 7">
    <name type="scientific">Boothiomyces macroporosus</name>
    <dbReference type="NCBI Taxonomy" id="261099"/>
    <lineage>
        <taxon>Eukaryota</taxon>
        <taxon>Fungi</taxon>
        <taxon>Fungi incertae sedis</taxon>
        <taxon>Chytridiomycota</taxon>
        <taxon>Chytridiomycota incertae sedis</taxon>
        <taxon>Chytridiomycetes</taxon>
        <taxon>Rhizophydiales</taxon>
        <taxon>Terramycetaceae</taxon>
        <taxon>Boothiomyces</taxon>
    </lineage>
</organism>
<feature type="compositionally biased region" description="Basic and acidic residues" evidence="5">
    <location>
        <begin position="256"/>
        <end position="275"/>
    </location>
</feature>
<evidence type="ECO:0000256" key="2">
    <source>
        <dbReference type="ARBA" id="ARBA00022723"/>
    </source>
</evidence>
<dbReference type="Proteomes" id="UP001210925">
    <property type="component" value="Unassembled WGS sequence"/>
</dbReference>
<keyword evidence="3" id="KW-0863">Zinc-finger</keyword>
<feature type="compositionally biased region" description="Low complexity" evidence="5">
    <location>
        <begin position="71"/>
        <end position="88"/>
    </location>
</feature>
<dbReference type="GO" id="GO:0030100">
    <property type="term" value="P:regulation of endocytosis"/>
    <property type="evidence" value="ECO:0007669"/>
    <property type="project" value="TreeGrafter"/>
</dbReference>